<feature type="transmembrane region" description="Helical" evidence="1">
    <location>
        <begin position="61"/>
        <end position="82"/>
    </location>
</feature>
<accession>A0A8X6PIV0</accession>
<dbReference type="Proteomes" id="UP000887013">
    <property type="component" value="Unassembled WGS sequence"/>
</dbReference>
<sequence length="87" mass="9251">MATVMLLRWRGVCAAGGAAEQLRWKPVASSGRLAAAKFCAVDAASGSGSEKCKEICSCRQMIVFFSLAGISFECFIAIKIVLVKLGY</sequence>
<evidence type="ECO:0000313" key="3">
    <source>
        <dbReference type="Proteomes" id="UP000887013"/>
    </source>
</evidence>
<gene>
    <name evidence="2" type="ORF">NPIL_153731</name>
</gene>
<keyword evidence="1" id="KW-0812">Transmembrane</keyword>
<evidence type="ECO:0000313" key="2">
    <source>
        <dbReference type="EMBL" id="GFT69649.1"/>
    </source>
</evidence>
<protein>
    <submittedName>
        <fullName evidence="2">Uncharacterized protein</fullName>
    </submittedName>
</protein>
<organism evidence="2 3">
    <name type="scientific">Nephila pilipes</name>
    <name type="common">Giant wood spider</name>
    <name type="synonym">Nephila maculata</name>
    <dbReference type="NCBI Taxonomy" id="299642"/>
    <lineage>
        <taxon>Eukaryota</taxon>
        <taxon>Metazoa</taxon>
        <taxon>Ecdysozoa</taxon>
        <taxon>Arthropoda</taxon>
        <taxon>Chelicerata</taxon>
        <taxon>Arachnida</taxon>
        <taxon>Araneae</taxon>
        <taxon>Araneomorphae</taxon>
        <taxon>Entelegynae</taxon>
        <taxon>Araneoidea</taxon>
        <taxon>Nephilidae</taxon>
        <taxon>Nephila</taxon>
    </lineage>
</organism>
<keyword evidence="1" id="KW-1133">Transmembrane helix</keyword>
<dbReference type="AlphaFoldDB" id="A0A8X6PIV0"/>
<comment type="caution">
    <text evidence="2">The sequence shown here is derived from an EMBL/GenBank/DDBJ whole genome shotgun (WGS) entry which is preliminary data.</text>
</comment>
<keyword evidence="3" id="KW-1185">Reference proteome</keyword>
<proteinExistence type="predicted"/>
<evidence type="ECO:0000256" key="1">
    <source>
        <dbReference type="SAM" id="Phobius"/>
    </source>
</evidence>
<reference evidence="2" key="1">
    <citation type="submission" date="2020-08" db="EMBL/GenBank/DDBJ databases">
        <title>Multicomponent nature underlies the extraordinary mechanical properties of spider dragline silk.</title>
        <authorList>
            <person name="Kono N."/>
            <person name="Nakamura H."/>
            <person name="Mori M."/>
            <person name="Yoshida Y."/>
            <person name="Ohtoshi R."/>
            <person name="Malay A.D."/>
            <person name="Moran D.A.P."/>
            <person name="Tomita M."/>
            <person name="Numata K."/>
            <person name="Arakawa K."/>
        </authorList>
    </citation>
    <scope>NUCLEOTIDE SEQUENCE</scope>
</reference>
<dbReference type="EMBL" id="BMAW01020717">
    <property type="protein sequence ID" value="GFT69649.1"/>
    <property type="molecule type" value="Genomic_DNA"/>
</dbReference>
<keyword evidence="1" id="KW-0472">Membrane</keyword>
<name>A0A8X6PIV0_NEPPI</name>